<evidence type="ECO:0000313" key="3">
    <source>
        <dbReference type="Proteomes" id="UP001595932"/>
    </source>
</evidence>
<keyword evidence="3" id="KW-1185">Reference proteome</keyword>
<gene>
    <name evidence="2" type="ORF">ACFO5U_15020</name>
</gene>
<evidence type="ECO:0000256" key="1">
    <source>
        <dbReference type="SAM" id="Phobius"/>
    </source>
</evidence>
<dbReference type="Proteomes" id="UP001595932">
    <property type="component" value="Unassembled WGS sequence"/>
</dbReference>
<organism evidence="2 3">
    <name type="scientific">Planococcus dechangensis</name>
    <dbReference type="NCBI Taxonomy" id="1176255"/>
    <lineage>
        <taxon>Bacteria</taxon>
        <taxon>Bacillati</taxon>
        <taxon>Bacillota</taxon>
        <taxon>Bacilli</taxon>
        <taxon>Bacillales</taxon>
        <taxon>Caryophanaceae</taxon>
        <taxon>Planococcus</taxon>
    </lineage>
</organism>
<sequence>MKKSVRNTLGLMLLYGVIGAIIGFIVEGQFVLNLVLSFFLTGFLISVLILPRIEKRRIKEKQQAGKNL</sequence>
<name>A0ABV9MGJ1_9BACL</name>
<reference evidence="3" key="1">
    <citation type="journal article" date="2019" name="Int. J. Syst. Evol. Microbiol.">
        <title>The Global Catalogue of Microorganisms (GCM) 10K type strain sequencing project: providing services to taxonomists for standard genome sequencing and annotation.</title>
        <authorList>
            <consortium name="The Broad Institute Genomics Platform"/>
            <consortium name="The Broad Institute Genome Sequencing Center for Infectious Disease"/>
            <person name="Wu L."/>
            <person name="Ma J."/>
        </authorList>
    </citation>
    <scope>NUCLEOTIDE SEQUENCE [LARGE SCALE GENOMIC DNA]</scope>
    <source>
        <strain evidence="3">CGMCC 1.12151</strain>
    </source>
</reference>
<proteinExistence type="predicted"/>
<keyword evidence="1" id="KW-1133">Transmembrane helix</keyword>
<keyword evidence="1" id="KW-0812">Transmembrane</keyword>
<feature type="transmembrane region" description="Helical" evidence="1">
    <location>
        <begin position="7"/>
        <end position="26"/>
    </location>
</feature>
<evidence type="ECO:0000313" key="2">
    <source>
        <dbReference type="EMBL" id="MFC4714159.1"/>
    </source>
</evidence>
<dbReference type="EMBL" id="JBHSGL010000015">
    <property type="protein sequence ID" value="MFC4714159.1"/>
    <property type="molecule type" value="Genomic_DNA"/>
</dbReference>
<comment type="caution">
    <text evidence="2">The sequence shown here is derived from an EMBL/GenBank/DDBJ whole genome shotgun (WGS) entry which is preliminary data.</text>
</comment>
<accession>A0ABV9MGJ1</accession>
<protein>
    <submittedName>
        <fullName evidence="2">Uncharacterized protein</fullName>
    </submittedName>
</protein>
<dbReference type="RefSeq" id="WP_377279886.1">
    <property type="nucleotide sequence ID" value="NZ_JBHSGL010000015.1"/>
</dbReference>
<keyword evidence="1" id="KW-0472">Membrane</keyword>
<feature type="transmembrane region" description="Helical" evidence="1">
    <location>
        <begin position="32"/>
        <end position="51"/>
    </location>
</feature>